<gene>
    <name evidence="6" type="ORF">BBOH_0295</name>
</gene>
<dbReference type="PROSITE" id="PS51918">
    <property type="entry name" value="RADICAL_SAM"/>
    <property type="match status" value="1"/>
</dbReference>
<dbReference type="AlphaFoldDB" id="A0A086ZJX1"/>
<dbReference type="STRING" id="1437606.BBOH_0295"/>
<evidence type="ECO:0000259" key="5">
    <source>
        <dbReference type="PROSITE" id="PS51918"/>
    </source>
</evidence>
<proteinExistence type="predicted"/>
<comment type="caution">
    <text evidence="6">The sequence shown here is derived from an EMBL/GenBank/DDBJ whole genome shotgun (WGS) entry which is preliminary data.</text>
</comment>
<dbReference type="GO" id="GO:0051536">
    <property type="term" value="F:iron-sulfur cluster binding"/>
    <property type="evidence" value="ECO:0007669"/>
    <property type="project" value="UniProtKB-KW"/>
</dbReference>
<reference evidence="6 7" key="1">
    <citation type="submission" date="2014-03" db="EMBL/GenBank/DDBJ databases">
        <title>Genomics of Bifidobacteria.</title>
        <authorList>
            <person name="Ventura M."/>
            <person name="Milani C."/>
            <person name="Lugli G.A."/>
        </authorList>
    </citation>
    <scope>NUCLEOTIDE SEQUENCE [LARGE SCALE GENOMIC DNA]</scope>
    <source>
        <strain evidence="6 7">DSM 22767</strain>
    </source>
</reference>
<dbReference type="EMBL" id="JGYP01000001">
    <property type="protein sequence ID" value="KFI46821.1"/>
    <property type="molecule type" value="Genomic_DNA"/>
</dbReference>
<organism evidence="6 7">
    <name type="scientific">Bifidobacterium bohemicum DSM 22767</name>
    <dbReference type="NCBI Taxonomy" id="1437606"/>
    <lineage>
        <taxon>Bacteria</taxon>
        <taxon>Bacillati</taxon>
        <taxon>Actinomycetota</taxon>
        <taxon>Actinomycetes</taxon>
        <taxon>Bifidobacteriales</taxon>
        <taxon>Bifidobacteriaceae</taxon>
        <taxon>Bifidobacterium</taxon>
    </lineage>
</organism>
<dbReference type="PANTHER" id="PTHR11228:SF22">
    <property type="entry name" value="PEPTIDE BIOSYNTHESIS PROTEIN YYDG-RELATED"/>
    <property type="match status" value="1"/>
</dbReference>
<dbReference type="InterPro" id="IPR007197">
    <property type="entry name" value="rSAM"/>
</dbReference>
<evidence type="ECO:0000313" key="6">
    <source>
        <dbReference type="EMBL" id="KFI46821.1"/>
    </source>
</evidence>
<dbReference type="InterPro" id="IPR050377">
    <property type="entry name" value="Radical_SAM_PqqE_MftC-like"/>
</dbReference>
<dbReference type="Pfam" id="PF04055">
    <property type="entry name" value="Radical_SAM"/>
    <property type="match status" value="1"/>
</dbReference>
<dbReference type="GO" id="GO:0003824">
    <property type="term" value="F:catalytic activity"/>
    <property type="evidence" value="ECO:0007669"/>
    <property type="project" value="InterPro"/>
</dbReference>
<accession>A0A086ZJX1</accession>
<dbReference type="PANTHER" id="PTHR11228">
    <property type="entry name" value="RADICAL SAM DOMAIN PROTEIN"/>
    <property type="match status" value="1"/>
</dbReference>
<keyword evidence="1" id="KW-0949">S-adenosyl-L-methionine</keyword>
<evidence type="ECO:0000313" key="7">
    <source>
        <dbReference type="Proteomes" id="UP000029096"/>
    </source>
</evidence>
<evidence type="ECO:0000256" key="1">
    <source>
        <dbReference type="ARBA" id="ARBA00022691"/>
    </source>
</evidence>
<keyword evidence="3" id="KW-0408">Iron</keyword>
<dbReference type="GO" id="GO:0046872">
    <property type="term" value="F:metal ion binding"/>
    <property type="evidence" value="ECO:0007669"/>
    <property type="project" value="UniProtKB-KW"/>
</dbReference>
<dbReference type="InterPro" id="IPR013785">
    <property type="entry name" value="Aldolase_TIM"/>
</dbReference>
<dbReference type="Proteomes" id="UP000029096">
    <property type="component" value="Unassembled WGS sequence"/>
</dbReference>
<feature type="domain" description="Radical SAM core" evidence="5">
    <location>
        <begin position="1"/>
        <end position="208"/>
    </location>
</feature>
<sequence length="316" mass="34569">MTSICLTFSSKCNISCAHCCFSCGPHSEDHLSEEQSVKIVDDAIANAHVNSIGFSGGEALLHRNLLLSLMKRASEGNLKTTLVSNGFWGHSVANAQNILTLLKNAGLSTLTLSFDEFHEKFIPTQRIINILQANKYIGIPCHISMAVTKDHTGEELIHDLGEAGFTIPITRFPVVPVGAAAQLPKENIYSHYDANDPLICPGLQITYHFNGDVYPCCSPAVFHTCLSIGEVSNTPTHTALERVSRNKLFALMQRIGLRGIAEICKEHGIGPDLTKVPVVDPCDLCRKIFANSKTLEALLPYIDQAYRKTLPDKVQS</sequence>
<dbReference type="InterPro" id="IPR058240">
    <property type="entry name" value="rSAM_sf"/>
</dbReference>
<evidence type="ECO:0000256" key="3">
    <source>
        <dbReference type="ARBA" id="ARBA00023004"/>
    </source>
</evidence>
<protein>
    <submittedName>
        <fullName evidence="6">Radical SAM domain protein</fullName>
    </submittedName>
</protein>
<name>A0A086ZJX1_9BIFI</name>
<keyword evidence="4" id="KW-0411">Iron-sulfur</keyword>
<evidence type="ECO:0000256" key="4">
    <source>
        <dbReference type="ARBA" id="ARBA00023014"/>
    </source>
</evidence>
<dbReference type="Gene3D" id="3.20.20.70">
    <property type="entry name" value="Aldolase class I"/>
    <property type="match status" value="1"/>
</dbReference>
<dbReference type="SUPFAM" id="SSF102114">
    <property type="entry name" value="Radical SAM enzymes"/>
    <property type="match status" value="1"/>
</dbReference>
<dbReference type="CDD" id="cd01335">
    <property type="entry name" value="Radical_SAM"/>
    <property type="match status" value="1"/>
</dbReference>
<dbReference type="SFLD" id="SFLDS00029">
    <property type="entry name" value="Radical_SAM"/>
    <property type="match status" value="1"/>
</dbReference>
<dbReference type="eggNOG" id="COG0535">
    <property type="taxonomic scope" value="Bacteria"/>
</dbReference>
<evidence type="ECO:0000256" key="2">
    <source>
        <dbReference type="ARBA" id="ARBA00022723"/>
    </source>
</evidence>
<keyword evidence="7" id="KW-1185">Reference proteome</keyword>
<dbReference type="SFLD" id="SFLDG01067">
    <property type="entry name" value="SPASM/twitch_domain_containing"/>
    <property type="match status" value="1"/>
</dbReference>
<keyword evidence="2" id="KW-0479">Metal-binding</keyword>